<accession>A0A917BMM5</accession>
<name>A0A917BMM5_9MICO</name>
<gene>
    <name evidence="2" type="ORF">GCM10011366_17020</name>
</gene>
<organism evidence="2 3">
    <name type="scientific">Ornithinimicrobium tianjinense</name>
    <dbReference type="NCBI Taxonomy" id="1195761"/>
    <lineage>
        <taxon>Bacteria</taxon>
        <taxon>Bacillati</taxon>
        <taxon>Actinomycetota</taxon>
        <taxon>Actinomycetes</taxon>
        <taxon>Micrococcales</taxon>
        <taxon>Ornithinimicrobiaceae</taxon>
        <taxon>Ornithinimicrobium</taxon>
    </lineage>
</organism>
<proteinExistence type="predicted"/>
<feature type="compositionally biased region" description="Polar residues" evidence="1">
    <location>
        <begin position="29"/>
        <end position="42"/>
    </location>
</feature>
<protein>
    <submittedName>
        <fullName evidence="2">Uncharacterized protein</fullName>
    </submittedName>
</protein>
<evidence type="ECO:0000256" key="1">
    <source>
        <dbReference type="SAM" id="MobiDB-lite"/>
    </source>
</evidence>
<feature type="region of interest" description="Disordered" evidence="1">
    <location>
        <begin position="70"/>
        <end position="103"/>
    </location>
</feature>
<dbReference type="AlphaFoldDB" id="A0A917BMM5"/>
<reference evidence="2" key="1">
    <citation type="journal article" date="2014" name="Int. J. Syst. Evol. Microbiol.">
        <title>Complete genome sequence of Corynebacterium casei LMG S-19264T (=DSM 44701T), isolated from a smear-ripened cheese.</title>
        <authorList>
            <consortium name="US DOE Joint Genome Institute (JGI-PGF)"/>
            <person name="Walter F."/>
            <person name="Albersmeier A."/>
            <person name="Kalinowski J."/>
            <person name="Ruckert C."/>
        </authorList>
    </citation>
    <scope>NUCLEOTIDE SEQUENCE</scope>
    <source>
        <strain evidence="2">CGMCC 1.12160</strain>
    </source>
</reference>
<dbReference type="EMBL" id="BMEM01000002">
    <property type="protein sequence ID" value="GGF49729.1"/>
    <property type="molecule type" value="Genomic_DNA"/>
</dbReference>
<reference evidence="2" key="2">
    <citation type="submission" date="2020-09" db="EMBL/GenBank/DDBJ databases">
        <authorList>
            <person name="Sun Q."/>
            <person name="Zhou Y."/>
        </authorList>
    </citation>
    <scope>NUCLEOTIDE SEQUENCE</scope>
    <source>
        <strain evidence="2">CGMCC 1.12160</strain>
    </source>
</reference>
<feature type="region of interest" description="Disordered" evidence="1">
    <location>
        <begin position="18"/>
        <end position="42"/>
    </location>
</feature>
<keyword evidence="3" id="KW-1185">Reference proteome</keyword>
<evidence type="ECO:0000313" key="2">
    <source>
        <dbReference type="EMBL" id="GGF49729.1"/>
    </source>
</evidence>
<sequence>MRASASAAIETNSGLRCDISMTDIPDPRQSVSSDWARSSTSSGIVAGPAEKLYTRTGSYLWGWVVRARQTGPGGTRRRDLAPTVAVDPRHDDRQQCGVAHVGR</sequence>
<comment type="caution">
    <text evidence="2">The sequence shown here is derived from an EMBL/GenBank/DDBJ whole genome shotgun (WGS) entry which is preliminary data.</text>
</comment>
<evidence type="ECO:0000313" key="3">
    <source>
        <dbReference type="Proteomes" id="UP000605670"/>
    </source>
</evidence>
<dbReference type="Proteomes" id="UP000605670">
    <property type="component" value="Unassembled WGS sequence"/>
</dbReference>